<dbReference type="Proteomes" id="UP001152604">
    <property type="component" value="Unassembled WGS sequence"/>
</dbReference>
<name>A0ABM9DZ89_9HYPH</name>
<dbReference type="EMBL" id="CAKXZS010000023">
    <property type="protein sequence ID" value="CAH2401998.1"/>
    <property type="molecule type" value="Genomic_DNA"/>
</dbReference>
<accession>A0ABM9DZ89</accession>
<gene>
    <name evidence="1" type="ORF">MES4922_30379</name>
</gene>
<protein>
    <submittedName>
        <fullName evidence="1">Uncharacterized protein</fullName>
    </submittedName>
</protein>
<sequence length="64" mass="7190">MHGPRPPTALIGPDDVVCDLTRSAPRQAPEVGSWGLPPDYAARRARWKPERARRGSTAVTRLWW</sequence>
<evidence type="ECO:0000313" key="1">
    <source>
        <dbReference type="EMBL" id="CAH2401998.1"/>
    </source>
</evidence>
<comment type="caution">
    <text evidence="1">The sequence shown here is derived from an EMBL/GenBank/DDBJ whole genome shotgun (WGS) entry which is preliminary data.</text>
</comment>
<evidence type="ECO:0000313" key="2">
    <source>
        <dbReference type="Proteomes" id="UP001152604"/>
    </source>
</evidence>
<organism evidence="1 2">
    <name type="scientific">Mesorhizobium ventifaucium</name>
    <dbReference type="NCBI Taxonomy" id="666020"/>
    <lineage>
        <taxon>Bacteria</taxon>
        <taxon>Pseudomonadati</taxon>
        <taxon>Pseudomonadota</taxon>
        <taxon>Alphaproteobacteria</taxon>
        <taxon>Hyphomicrobiales</taxon>
        <taxon>Phyllobacteriaceae</taxon>
        <taxon>Mesorhizobium</taxon>
    </lineage>
</organism>
<proteinExistence type="predicted"/>
<keyword evidence="2" id="KW-1185">Reference proteome</keyword>
<reference evidence="1" key="1">
    <citation type="submission" date="2022-03" db="EMBL/GenBank/DDBJ databases">
        <authorList>
            <person name="Brunel B."/>
        </authorList>
    </citation>
    <scope>NUCLEOTIDE SEQUENCE</scope>
    <source>
        <strain evidence="1">STM4922sample</strain>
    </source>
</reference>